<evidence type="ECO:0000313" key="3">
    <source>
        <dbReference type="Proteomes" id="UP001199642"/>
    </source>
</evidence>
<dbReference type="EMBL" id="CP082781">
    <property type="protein sequence ID" value="UGS27296.1"/>
    <property type="molecule type" value="Genomic_DNA"/>
</dbReference>
<dbReference type="RefSeq" id="WP_231820703.1">
    <property type="nucleotide sequence ID" value="NZ_CP082781.1"/>
</dbReference>
<sequence>MDAADWLGVPQQRLLHATAGEVFRDDDGALTDIRDVLTWYPDDVWAWMMLTTWHLIGAAEPLRGRCIETGDVIGSRLLTARLCRLAMELVFLQERAYWPYDKWFGAAFARLLPAAQLAPLLDRALTARGQEAATAALHELFTRLGERQSRLSLGSPVRPRLAPFDVGINGAIRPYLTINAGEFVESLRGSISDPSLRALVPVGSLDQLTHADDAVVTHTDWPARLSREYRDALTGET</sequence>
<dbReference type="Proteomes" id="UP001199642">
    <property type="component" value="Chromosome"/>
</dbReference>
<reference evidence="2 3" key="1">
    <citation type="submission" date="2023-01" db="EMBL/GenBank/DDBJ databases">
        <title>Characterization of estradiol degrading bacteria Microbacterium sp. MZT7 and reveal degrading genes through genome analysis.</title>
        <authorList>
            <person name="Hao P."/>
            <person name="Gao Y."/>
        </authorList>
    </citation>
    <scope>NUCLEOTIDE SEQUENCE [LARGE SCALE GENOMIC DNA]</scope>
    <source>
        <strain evidence="2 3">MZT7</strain>
    </source>
</reference>
<accession>A0ABY3RX80</accession>
<dbReference type="Pfam" id="PF13228">
    <property type="entry name" value="DUF4037"/>
    <property type="match status" value="1"/>
</dbReference>
<organism evidence="2 3">
    <name type="scientific">Microbacterium resistens</name>
    <dbReference type="NCBI Taxonomy" id="156977"/>
    <lineage>
        <taxon>Bacteria</taxon>
        <taxon>Bacillati</taxon>
        <taxon>Actinomycetota</taxon>
        <taxon>Actinomycetes</taxon>
        <taxon>Micrococcales</taxon>
        <taxon>Microbacteriaceae</taxon>
        <taxon>Microbacterium</taxon>
    </lineage>
</organism>
<name>A0ABY3RX80_9MICO</name>
<dbReference type="InterPro" id="IPR025117">
    <property type="entry name" value="DUF4037"/>
</dbReference>
<keyword evidence="3" id="KW-1185">Reference proteome</keyword>
<proteinExistence type="predicted"/>
<evidence type="ECO:0000259" key="1">
    <source>
        <dbReference type="Pfam" id="PF13228"/>
    </source>
</evidence>
<protein>
    <submittedName>
        <fullName evidence="2">DUF4037 domain-containing protein</fullName>
    </submittedName>
</protein>
<evidence type="ECO:0000313" key="2">
    <source>
        <dbReference type="EMBL" id="UGS27296.1"/>
    </source>
</evidence>
<feature type="domain" description="DUF4037" evidence="1">
    <location>
        <begin position="6"/>
        <end position="104"/>
    </location>
</feature>
<gene>
    <name evidence="2" type="ORF">K8F61_03560</name>
</gene>